<feature type="domain" description="MADF" evidence="3">
    <location>
        <begin position="36"/>
        <end position="127"/>
    </location>
</feature>
<gene>
    <name evidence="4" type="ORF">Cgig2_013310</name>
</gene>
<evidence type="ECO:0000259" key="3">
    <source>
        <dbReference type="PROSITE" id="PS51029"/>
    </source>
</evidence>
<dbReference type="PANTHER" id="PTHR31307:SF8">
    <property type="entry name" value="ALCOHOL DEHYDROGENASE TRANSCRIPTION FACTOR MYB_SANT-LIKE FAMILY PROTEIN"/>
    <property type="match status" value="1"/>
</dbReference>
<evidence type="ECO:0000313" key="4">
    <source>
        <dbReference type="EMBL" id="KAJ8420874.1"/>
    </source>
</evidence>
<accession>A0A9Q1JG72</accession>
<name>A0A9Q1JG72_9CARY</name>
<dbReference type="OrthoDB" id="691673at2759"/>
<evidence type="ECO:0000256" key="2">
    <source>
        <dbReference type="SAM" id="MobiDB-lite"/>
    </source>
</evidence>
<dbReference type="InterPro" id="IPR006578">
    <property type="entry name" value="MADF-dom"/>
</dbReference>
<sequence length="267" mass="30807">MRGSTDNKCGETVTVKWTVRWTKEIGIVGGIFETDNLEKGTFVLLDIWGERFLQLGRSSLRSEDWNDVAERVSEVMRTKVSVLDCRNRLNALRTRYKREKAKLGASGSGNTKWVYFQKMDALMTMSPRQLQQQEQCGLACGVDSGEFVFMNPQVYLDHSNALDEMRDSPGNSESEGEEEDEDDGDDEEEDEESYRMLSESIKRVGEIYEKIEDSKRQHMMELERMRAEFQRDLELQKKEIIDRTRAEIAKWSQGDAHDSECSAENAE</sequence>
<reference evidence="4" key="1">
    <citation type="submission" date="2022-04" db="EMBL/GenBank/DDBJ databases">
        <title>Carnegiea gigantea Genome sequencing and assembly v2.</title>
        <authorList>
            <person name="Copetti D."/>
            <person name="Sanderson M.J."/>
            <person name="Burquez A."/>
            <person name="Wojciechowski M.F."/>
        </authorList>
    </citation>
    <scope>NUCLEOTIDE SEQUENCE</scope>
    <source>
        <strain evidence="4">SGP5-SGP5p</strain>
        <tissue evidence="4">Aerial part</tissue>
    </source>
</reference>
<comment type="caution">
    <text evidence="4">The sequence shown here is derived from an EMBL/GenBank/DDBJ whole genome shotgun (WGS) entry which is preliminary data.</text>
</comment>
<keyword evidence="1" id="KW-0175">Coiled coil</keyword>
<keyword evidence="5" id="KW-1185">Reference proteome</keyword>
<feature type="compositionally biased region" description="Acidic residues" evidence="2">
    <location>
        <begin position="174"/>
        <end position="192"/>
    </location>
</feature>
<dbReference type="EMBL" id="JAKOGI010003079">
    <property type="protein sequence ID" value="KAJ8420874.1"/>
    <property type="molecule type" value="Genomic_DNA"/>
</dbReference>
<dbReference type="PANTHER" id="PTHR31307">
    <property type="entry name" value="TRIHELIX TRANSCRIPTION FACTOR ASIL2"/>
    <property type="match status" value="1"/>
</dbReference>
<proteinExistence type="predicted"/>
<dbReference type="GO" id="GO:0000976">
    <property type="term" value="F:transcription cis-regulatory region binding"/>
    <property type="evidence" value="ECO:0007669"/>
    <property type="project" value="TreeGrafter"/>
</dbReference>
<dbReference type="Proteomes" id="UP001153076">
    <property type="component" value="Unassembled WGS sequence"/>
</dbReference>
<feature type="coiled-coil region" evidence="1">
    <location>
        <begin position="208"/>
        <end position="239"/>
    </location>
</feature>
<dbReference type="InterPro" id="IPR044823">
    <property type="entry name" value="ASIL1/2-like"/>
</dbReference>
<dbReference type="AlphaFoldDB" id="A0A9Q1JG72"/>
<evidence type="ECO:0000256" key="1">
    <source>
        <dbReference type="SAM" id="Coils"/>
    </source>
</evidence>
<dbReference type="GO" id="GO:0005634">
    <property type="term" value="C:nucleus"/>
    <property type="evidence" value="ECO:0007669"/>
    <property type="project" value="TreeGrafter"/>
</dbReference>
<dbReference type="InterPro" id="IPR044822">
    <property type="entry name" value="Myb_DNA-bind_4"/>
</dbReference>
<dbReference type="Pfam" id="PF13837">
    <property type="entry name" value="Myb_DNA-bind_4"/>
    <property type="match status" value="1"/>
</dbReference>
<feature type="region of interest" description="Disordered" evidence="2">
    <location>
        <begin position="162"/>
        <end position="199"/>
    </location>
</feature>
<dbReference type="PROSITE" id="PS51029">
    <property type="entry name" value="MADF"/>
    <property type="match status" value="1"/>
</dbReference>
<organism evidence="4 5">
    <name type="scientific">Carnegiea gigantea</name>
    <dbReference type="NCBI Taxonomy" id="171969"/>
    <lineage>
        <taxon>Eukaryota</taxon>
        <taxon>Viridiplantae</taxon>
        <taxon>Streptophyta</taxon>
        <taxon>Embryophyta</taxon>
        <taxon>Tracheophyta</taxon>
        <taxon>Spermatophyta</taxon>
        <taxon>Magnoliopsida</taxon>
        <taxon>eudicotyledons</taxon>
        <taxon>Gunneridae</taxon>
        <taxon>Pentapetalae</taxon>
        <taxon>Caryophyllales</taxon>
        <taxon>Cactineae</taxon>
        <taxon>Cactaceae</taxon>
        <taxon>Cactoideae</taxon>
        <taxon>Echinocereeae</taxon>
        <taxon>Carnegiea</taxon>
    </lineage>
</organism>
<protein>
    <recommendedName>
        <fullName evidence="3">MADF domain-containing protein</fullName>
    </recommendedName>
</protein>
<evidence type="ECO:0000313" key="5">
    <source>
        <dbReference type="Proteomes" id="UP001153076"/>
    </source>
</evidence>